<gene>
    <name evidence="3" type="ORF">Srubr_78410</name>
</gene>
<dbReference type="Proteomes" id="UP000646738">
    <property type="component" value="Unassembled WGS sequence"/>
</dbReference>
<dbReference type="SMART" id="SM00458">
    <property type="entry name" value="RICIN"/>
    <property type="match status" value="1"/>
</dbReference>
<name>A0ABQ3RQ59_STRRR</name>
<dbReference type="PROSITE" id="PS50231">
    <property type="entry name" value="RICIN_B_LECTIN"/>
    <property type="match status" value="1"/>
</dbReference>
<feature type="chain" id="PRO_5046180700" description="Ricin B lectin domain-containing protein" evidence="1">
    <location>
        <begin position="28"/>
        <end position="166"/>
    </location>
</feature>
<keyword evidence="1" id="KW-0732">Signal</keyword>
<protein>
    <recommendedName>
        <fullName evidence="2">Ricin B lectin domain-containing protein</fullName>
    </recommendedName>
</protein>
<evidence type="ECO:0000259" key="2">
    <source>
        <dbReference type="SMART" id="SM00458"/>
    </source>
</evidence>
<dbReference type="SUPFAM" id="SSF50370">
    <property type="entry name" value="Ricin B-like lectins"/>
    <property type="match status" value="1"/>
</dbReference>
<sequence length="166" mass="17441">MNKTRTRAVVALLGAGLLASGALTGQAAAQSGLVLENVANPGYVLDNDAGRGEDSSVLVYDRHGGPNQVWEVAPEGGNTVQIMQRIGGRELCASAVFNGIAEVSMQSCGNNGSVTRWTQVAVGGNRWVYRNHAQGKCLAATRLNGPAELVDCAYGDQDQQWIKRAG</sequence>
<dbReference type="Gene3D" id="2.80.10.50">
    <property type="match status" value="2"/>
</dbReference>
<proteinExistence type="predicted"/>
<comment type="caution">
    <text evidence="3">The sequence shown here is derived from an EMBL/GenBank/DDBJ whole genome shotgun (WGS) entry which is preliminary data.</text>
</comment>
<dbReference type="EMBL" id="BNEA01000015">
    <property type="protein sequence ID" value="GHI57995.1"/>
    <property type="molecule type" value="Genomic_DNA"/>
</dbReference>
<evidence type="ECO:0000313" key="4">
    <source>
        <dbReference type="Proteomes" id="UP000646738"/>
    </source>
</evidence>
<organism evidence="3 4">
    <name type="scientific">Streptomyces rubradiris</name>
    <name type="common">Streptomyces achromogenes subsp. rubradiris</name>
    <dbReference type="NCBI Taxonomy" id="285531"/>
    <lineage>
        <taxon>Bacteria</taxon>
        <taxon>Bacillati</taxon>
        <taxon>Actinomycetota</taxon>
        <taxon>Actinomycetes</taxon>
        <taxon>Kitasatosporales</taxon>
        <taxon>Streptomycetaceae</taxon>
        <taxon>Streptomyces</taxon>
    </lineage>
</organism>
<reference evidence="4" key="1">
    <citation type="submission" date="2023-07" db="EMBL/GenBank/DDBJ databases">
        <title>Whole genome shotgun sequence of Streptomyces achromogenes subsp. rubradiris NBRC 14000.</title>
        <authorList>
            <person name="Komaki H."/>
            <person name="Tamura T."/>
        </authorList>
    </citation>
    <scope>NUCLEOTIDE SEQUENCE [LARGE SCALE GENOMIC DNA]</scope>
    <source>
        <strain evidence="4">NBRC 14000</strain>
    </source>
</reference>
<dbReference type="InterPro" id="IPR000772">
    <property type="entry name" value="Ricin_B_lectin"/>
</dbReference>
<dbReference type="RefSeq" id="WP_189996746.1">
    <property type="nucleotide sequence ID" value="NZ_BNCB01000011.1"/>
</dbReference>
<accession>A0ABQ3RQ59</accession>
<dbReference type="CDD" id="cd00161">
    <property type="entry name" value="beta-trefoil_Ricin-like"/>
    <property type="match status" value="1"/>
</dbReference>
<dbReference type="Pfam" id="PF00652">
    <property type="entry name" value="Ricin_B_lectin"/>
    <property type="match status" value="1"/>
</dbReference>
<evidence type="ECO:0000313" key="3">
    <source>
        <dbReference type="EMBL" id="GHI57995.1"/>
    </source>
</evidence>
<dbReference type="InterPro" id="IPR035992">
    <property type="entry name" value="Ricin_B-like_lectins"/>
</dbReference>
<keyword evidence="4" id="KW-1185">Reference proteome</keyword>
<evidence type="ECO:0000256" key="1">
    <source>
        <dbReference type="SAM" id="SignalP"/>
    </source>
</evidence>
<feature type="domain" description="Ricin B lectin" evidence="2">
    <location>
        <begin position="31"/>
        <end position="164"/>
    </location>
</feature>
<feature type="signal peptide" evidence="1">
    <location>
        <begin position="1"/>
        <end position="27"/>
    </location>
</feature>